<proteinExistence type="predicted"/>
<keyword evidence="2" id="KW-1185">Reference proteome</keyword>
<reference evidence="1 2" key="1">
    <citation type="submission" date="2022-04" db="EMBL/GenBank/DDBJ databases">
        <title>Positive selection, recombination, and allopatry shape intraspecific diversity of widespread and dominant cyanobacteria.</title>
        <authorList>
            <person name="Wei J."/>
            <person name="Shu W."/>
            <person name="Hu C."/>
        </authorList>
    </citation>
    <scope>NUCLEOTIDE SEQUENCE [LARGE SCALE GENOMIC DNA]</scope>
    <source>
        <strain evidence="1 2">AS-A4</strain>
    </source>
</reference>
<evidence type="ECO:0000313" key="2">
    <source>
        <dbReference type="Proteomes" id="UP001476950"/>
    </source>
</evidence>
<dbReference type="Gene3D" id="3.10.580.10">
    <property type="entry name" value="CBS-domain"/>
    <property type="match status" value="1"/>
</dbReference>
<dbReference type="Proteomes" id="UP001476950">
    <property type="component" value="Unassembled WGS sequence"/>
</dbReference>
<comment type="caution">
    <text evidence="1">The sequence shown here is derived from an EMBL/GenBank/DDBJ whole genome shotgun (WGS) entry which is preliminary data.</text>
</comment>
<protein>
    <recommendedName>
        <fullName evidence="3">CBS domain-containing protein</fullName>
    </recommendedName>
</protein>
<accession>A0ABV0KPB3</accession>
<dbReference type="RefSeq" id="WP_190449857.1">
    <property type="nucleotide sequence ID" value="NZ_JAMPLM010000026.1"/>
</dbReference>
<evidence type="ECO:0000313" key="1">
    <source>
        <dbReference type="EMBL" id="MEP1061077.1"/>
    </source>
</evidence>
<evidence type="ECO:0008006" key="3">
    <source>
        <dbReference type="Google" id="ProtNLM"/>
    </source>
</evidence>
<dbReference type="EMBL" id="JAMPLM010000026">
    <property type="protein sequence ID" value="MEP1061077.1"/>
    <property type="molecule type" value="Genomic_DNA"/>
</dbReference>
<sequence>MSQAERAASETQNIPVPIWASNSINGDVTQILPALEEGIPITLITSFDLITCELDDPMEEVLSRSDLQGFDYIPVRDESESVVGVLVHQDALKPNEPVRAVMRQLHPSMLISADASLLSFVAEVDQTPFCLVVRGREIAGIVTLSDLQKLPVRPVLFMLITSVELLLAEWLRQNYPNEEDWLCKVEPNRRPRIEKKWQDLQKSNMAIDRISTTDFRDKRDAALNLGAFSGLENEAKRKLEAIGKLRNSVAHAGDYALTPTTAKDVAQTVRWARELIHMLQSQIMSNQSQTN</sequence>
<organism evidence="1 2">
    <name type="scientific">Stenomitos frigidus AS-A4</name>
    <dbReference type="NCBI Taxonomy" id="2933935"/>
    <lineage>
        <taxon>Bacteria</taxon>
        <taxon>Bacillati</taxon>
        <taxon>Cyanobacteriota</taxon>
        <taxon>Cyanophyceae</taxon>
        <taxon>Leptolyngbyales</taxon>
        <taxon>Leptolyngbyaceae</taxon>
        <taxon>Stenomitos</taxon>
    </lineage>
</organism>
<gene>
    <name evidence="1" type="ORF">NDI38_21840</name>
</gene>
<dbReference type="InterPro" id="IPR046342">
    <property type="entry name" value="CBS_dom_sf"/>
</dbReference>
<dbReference type="SUPFAM" id="SSF54631">
    <property type="entry name" value="CBS-domain pair"/>
    <property type="match status" value="1"/>
</dbReference>
<name>A0ABV0KPB3_9CYAN</name>